<evidence type="ECO:0000313" key="2">
    <source>
        <dbReference type="EMBL" id="GGD43154.1"/>
    </source>
</evidence>
<dbReference type="Proteomes" id="UP000613160">
    <property type="component" value="Unassembled WGS sequence"/>
</dbReference>
<keyword evidence="1" id="KW-1133">Transmembrane helix</keyword>
<dbReference type="EMBL" id="BMJJ01000022">
    <property type="protein sequence ID" value="GGD43154.1"/>
    <property type="molecule type" value="Genomic_DNA"/>
</dbReference>
<feature type="transmembrane region" description="Helical" evidence="1">
    <location>
        <begin position="31"/>
        <end position="49"/>
    </location>
</feature>
<gene>
    <name evidence="2" type="ORF">GCM10011335_52290</name>
</gene>
<evidence type="ECO:0000256" key="1">
    <source>
        <dbReference type="SAM" id="Phobius"/>
    </source>
</evidence>
<organism evidence="2 3">
    <name type="scientific">Aureimonas glaciei</name>
    <dbReference type="NCBI Taxonomy" id="1776957"/>
    <lineage>
        <taxon>Bacteria</taxon>
        <taxon>Pseudomonadati</taxon>
        <taxon>Pseudomonadota</taxon>
        <taxon>Alphaproteobacteria</taxon>
        <taxon>Hyphomicrobiales</taxon>
        <taxon>Aurantimonadaceae</taxon>
        <taxon>Aureimonas</taxon>
    </lineage>
</organism>
<dbReference type="AlphaFoldDB" id="A0A916YG32"/>
<sequence length="51" mass="5164">MIGAVLIFVGLIAAGTFQSRMGVLGVTRGDFIGTTFGCGLIVIGFSLIVSS</sequence>
<keyword evidence="3" id="KW-1185">Reference proteome</keyword>
<keyword evidence="1" id="KW-0812">Transmembrane</keyword>
<comment type="caution">
    <text evidence="2">The sequence shown here is derived from an EMBL/GenBank/DDBJ whole genome shotgun (WGS) entry which is preliminary data.</text>
</comment>
<protein>
    <submittedName>
        <fullName evidence="2">Uncharacterized protein</fullName>
    </submittedName>
</protein>
<keyword evidence="1" id="KW-0472">Membrane</keyword>
<name>A0A916YG32_9HYPH</name>
<reference evidence="2" key="2">
    <citation type="submission" date="2020-09" db="EMBL/GenBank/DDBJ databases">
        <authorList>
            <person name="Sun Q."/>
            <person name="Zhou Y."/>
        </authorList>
    </citation>
    <scope>NUCLEOTIDE SEQUENCE</scope>
    <source>
        <strain evidence="2">CGMCC 1.15493</strain>
    </source>
</reference>
<reference evidence="2" key="1">
    <citation type="journal article" date="2014" name="Int. J. Syst. Evol. Microbiol.">
        <title>Complete genome sequence of Corynebacterium casei LMG S-19264T (=DSM 44701T), isolated from a smear-ripened cheese.</title>
        <authorList>
            <consortium name="US DOE Joint Genome Institute (JGI-PGF)"/>
            <person name="Walter F."/>
            <person name="Albersmeier A."/>
            <person name="Kalinowski J."/>
            <person name="Ruckert C."/>
        </authorList>
    </citation>
    <scope>NUCLEOTIDE SEQUENCE</scope>
    <source>
        <strain evidence="2">CGMCC 1.15493</strain>
    </source>
</reference>
<evidence type="ECO:0000313" key="3">
    <source>
        <dbReference type="Proteomes" id="UP000613160"/>
    </source>
</evidence>
<accession>A0A916YG32</accession>
<dbReference type="RefSeq" id="WP_188855390.1">
    <property type="nucleotide sequence ID" value="NZ_BMJJ01000022.1"/>
</dbReference>
<proteinExistence type="predicted"/>